<dbReference type="PRINTS" id="PR01217">
    <property type="entry name" value="PRICHEXTENSN"/>
</dbReference>
<reference evidence="2 3" key="3">
    <citation type="journal article" date="2014" name="J. Ind. Microbiol. Biotechnol.">
        <title>Genome mining of the Streptomyces avermitilis genome and development of genome-minimized hosts for heterologous expression of biosynthetic gene clusters.</title>
        <authorList>
            <person name="Ikeda H."/>
            <person name="Shin-ya K."/>
            <person name="Omura S."/>
        </authorList>
    </citation>
    <scope>NUCLEOTIDE SEQUENCE [LARGE SCALE GENOMIC DNA]</scope>
    <source>
        <strain evidence="3">ATCC 31267 / DSM 46492 / JCM 5070 / NBRC 14893 / NCIMB 12804 / NRRL 8165 / MA-4680</strain>
    </source>
</reference>
<accession>Q82I93</accession>
<evidence type="ECO:0000256" key="1">
    <source>
        <dbReference type="SAM" id="MobiDB-lite"/>
    </source>
</evidence>
<reference evidence="2 3" key="2">
    <citation type="journal article" date="2003" name="Nat. Biotechnol.">
        <title>Complete genome sequence and comparative analysis of the industrial microorganism Streptomyces avermitilis.</title>
        <authorList>
            <person name="Ikeda H."/>
            <person name="Ishikawa J."/>
            <person name="Hanamoto A."/>
            <person name="Shinose M."/>
            <person name="Kikuchi H."/>
            <person name="Shiba T."/>
            <person name="Sakaki Y."/>
            <person name="Hattori M."/>
            <person name="Omura S."/>
        </authorList>
    </citation>
    <scope>NUCLEOTIDE SEQUENCE [LARGE SCALE GENOMIC DNA]</scope>
    <source>
        <strain evidence="3">ATCC 31267 / DSM 46492 / JCM 5070 / NBRC 14893 / NCIMB 12804 / NRRL 8165 / MA-4680</strain>
    </source>
</reference>
<keyword evidence="3" id="KW-1185">Reference proteome</keyword>
<dbReference type="HOGENOM" id="CLU_130427_0_0_11"/>
<dbReference type="EMBL" id="BA000030">
    <property type="protein sequence ID" value="BAC70976.1"/>
    <property type="molecule type" value="Genomic_DNA"/>
</dbReference>
<feature type="region of interest" description="Disordered" evidence="1">
    <location>
        <begin position="1"/>
        <end position="75"/>
    </location>
</feature>
<gene>
    <name evidence="2" type="ORF">SAVERM_3265</name>
</gene>
<reference evidence="2 3" key="1">
    <citation type="journal article" date="2001" name="Proc. Natl. Acad. Sci. U.S.A.">
        <title>Genome sequence of an industrial microorganism Streptomyces avermitilis: deducing the ability of producing secondary metabolites.</title>
        <authorList>
            <person name="Omura S."/>
            <person name="Ikeda H."/>
            <person name="Ishikawa J."/>
            <person name="Hanamoto A."/>
            <person name="Takahashi C."/>
            <person name="Shinose M."/>
            <person name="Takahashi Y."/>
            <person name="Horikawa H."/>
            <person name="Nakazawa H."/>
            <person name="Osonoe T."/>
            <person name="Kikuchi H."/>
            <person name="Shiba T."/>
            <person name="Sakaki Y."/>
            <person name="Hattori M."/>
        </authorList>
    </citation>
    <scope>NUCLEOTIDE SEQUENCE [LARGE SCALE GENOMIC DNA]</scope>
    <source>
        <strain evidence="3">ATCC 31267 / DSM 46492 / JCM 5070 / NBRC 14893 / NCIMB 12804 / NRRL 8165 / MA-4680</strain>
    </source>
</reference>
<organism evidence="2 3">
    <name type="scientific">Streptomyces avermitilis (strain ATCC 31267 / DSM 46492 / JCM 5070 / NBRC 14893 / NCIMB 12804 / NRRL 8165 / MA-4680)</name>
    <dbReference type="NCBI Taxonomy" id="227882"/>
    <lineage>
        <taxon>Bacteria</taxon>
        <taxon>Bacillati</taxon>
        <taxon>Actinomycetota</taxon>
        <taxon>Actinomycetes</taxon>
        <taxon>Kitasatosporales</taxon>
        <taxon>Streptomycetaceae</taxon>
        <taxon>Streptomyces</taxon>
    </lineage>
</organism>
<proteinExistence type="predicted"/>
<evidence type="ECO:0000313" key="3">
    <source>
        <dbReference type="Proteomes" id="UP000000428"/>
    </source>
</evidence>
<dbReference type="Proteomes" id="UP000000428">
    <property type="component" value="Chromosome"/>
</dbReference>
<dbReference type="KEGG" id="sma:SAVERM_3265"/>
<evidence type="ECO:0000313" key="2">
    <source>
        <dbReference type="EMBL" id="BAC70976.1"/>
    </source>
</evidence>
<feature type="compositionally biased region" description="Pro residues" evidence="1">
    <location>
        <begin position="29"/>
        <end position="75"/>
    </location>
</feature>
<name>Q82I93_STRAW</name>
<dbReference type="AlphaFoldDB" id="Q82I93"/>
<sequence>MRAHGILTAAHGRCRPRRTGEKRMNQPPYGTPPPPPVPPTAPPGYGPPVPHPGYSQPVPPPAPTGFGPPPPSYAPYPAPAAAPEFLAVDRHNSVVVDETGVTFECNGVTAEFPWPEIRSVHHQPSGNGKSLMMAVIHADGMLYECVVDAKRRERLHEWLNQVALVIGHYRYYRPGG</sequence>
<protein>
    <submittedName>
        <fullName evidence="2">Uncharacterized protein</fullName>
    </submittedName>
</protein>
<dbReference type="eggNOG" id="ENOG5030TRC">
    <property type="taxonomic scope" value="Bacteria"/>
</dbReference>